<dbReference type="Gene3D" id="3.50.50.100">
    <property type="match status" value="1"/>
</dbReference>
<comment type="function">
    <text evidence="10">Catalyzes the oxidation of hydrogen sulfide, with the help of a quinone. Consecutive reaction cycles lead to the accumulation of a polysulfide product on the active site Cys residues; these products are released when they exceed a critical length, typically as cyclooctasulfur.</text>
</comment>
<comment type="cofactor">
    <cofactor evidence="1">
        <name>FAD</name>
        <dbReference type="ChEBI" id="CHEBI:57692"/>
    </cofactor>
</comment>
<dbReference type="EC" id="1.8.5.4" evidence="12"/>
<evidence type="ECO:0000256" key="1">
    <source>
        <dbReference type="ARBA" id="ARBA00001974"/>
    </source>
</evidence>
<comment type="similarity">
    <text evidence="11">Belongs to the SQRD family.</text>
</comment>
<sequence>MAHIIVIGAGLGGLPTAYELRHLLPHHHQITLISDTPQFTFLPSLPWAALGLTALESIQVKLPNRLEPRGIHWVQGRVEGIDPNNRQLVVNQALLSYDYLVVATGAELDLDTVPGLGPDHGYTQSVCNPHHAQLAQQAWQQFLAQPGPLVVGAVPGASCFGPAYEFALLADHELRKQGLRDQVPITFVTPEPYAGHLGIGGMANSAKLVTALMAEREIEVIENAAVTAVEPDQIRLADGRSLPFAYSMLLPAFRGPQFLREVPGLTDANGFIPVLPTYQHPDYPSIYAVGVIVQLQPPEATPLPVGVPKTGQMTEAMGMAVAHNIAIALGERSAHPVAPTLEAICFADFGNTGILFLADPVLPDSATGKRRRAIALQGAWVGWAKTAFEQYFLAKMRFGAAVPWFERLALRGVGLSLVEPLTHSPSPDCLPGTSC</sequence>
<dbReference type="GO" id="GO:0000166">
    <property type="term" value="F:nucleotide binding"/>
    <property type="evidence" value="ECO:0007669"/>
    <property type="project" value="UniProtKB-KW"/>
</dbReference>
<keyword evidence="4" id="KW-0874">Quinone</keyword>
<evidence type="ECO:0000256" key="11">
    <source>
        <dbReference type="ARBA" id="ARBA00060891"/>
    </source>
</evidence>
<gene>
    <name evidence="16" type="ORF">OXH18_22775</name>
</gene>
<evidence type="ECO:0000256" key="14">
    <source>
        <dbReference type="ARBA" id="ARBA00081101"/>
    </source>
</evidence>
<accession>A0A9E8ZEM8</accession>
<dbReference type="PANTHER" id="PTHR43755:SF1">
    <property type="entry name" value="FAD-DEPENDENT PYRIDINE NUCLEOTIDE-DISULPHIDE OXIDOREDUCTASE"/>
    <property type="match status" value="1"/>
</dbReference>
<comment type="catalytic activity">
    <reaction evidence="9">
        <text>n a quinone + n hydrogen sulfide + n H(+) = polysulfur(n-2) + n a quinol</text>
        <dbReference type="Rhea" id="RHEA:30239"/>
        <dbReference type="Rhea" id="RHEA-COMP:19475"/>
        <dbReference type="ChEBI" id="CHEBI:15378"/>
        <dbReference type="ChEBI" id="CHEBI:17909"/>
        <dbReference type="ChEBI" id="CHEBI:24646"/>
        <dbReference type="ChEBI" id="CHEBI:29919"/>
        <dbReference type="ChEBI" id="CHEBI:132124"/>
        <dbReference type="EC" id="1.8.5.4"/>
    </reaction>
</comment>
<dbReference type="Pfam" id="PF07992">
    <property type="entry name" value="Pyr_redox_2"/>
    <property type="match status" value="1"/>
</dbReference>
<evidence type="ECO:0000313" key="17">
    <source>
        <dbReference type="Proteomes" id="UP001163152"/>
    </source>
</evidence>
<comment type="subcellular location">
    <subcellularLocation>
        <location evidence="2">Membrane</location>
        <topology evidence="2">Peripheral membrane protein</topology>
    </subcellularLocation>
</comment>
<evidence type="ECO:0000313" key="16">
    <source>
        <dbReference type="EMBL" id="WAL59963.1"/>
    </source>
</evidence>
<dbReference type="AlphaFoldDB" id="A0A9E8ZEM8"/>
<keyword evidence="6" id="KW-0274">FAD</keyword>
<dbReference type="KEGG" id="tsin:OXH18_22775"/>
<dbReference type="InterPro" id="IPR052541">
    <property type="entry name" value="SQRD"/>
</dbReference>
<evidence type="ECO:0000256" key="9">
    <source>
        <dbReference type="ARBA" id="ARBA00050821"/>
    </source>
</evidence>
<dbReference type="GO" id="GO:0048038">
    <property type="term" value="F:quinone binding"/>
    <property type="evidence" value="ECO:0007669"/>
    <property type="project" value="UniProtKB-KW"/>
</dbReference>
<reference evidence="16" key="1">
    <citation type="submission" date="2022-12" db="EMBL/GenBank/DDBJ databases">
        <title>Polyphasic identification of a Novel Hot-Spring Cyanobacterium Ocullathermofonsia sinensis gen nov. sp. nov. and Genomic Insights on its Adaptations to the Thermal Habitat.</title>
        <authorList>
            <person name="Daroch M."/>
            <person name="Tang J."/>
            <person name="Jiang Y."/>
        </authorList>
    </citation>
    <scope>NUCLEOTIDE SEQUENCE</scope>
    <source>
        <strain evidence="16">PKUAC-SCTA174</strain>
    </source>
</reference>
<dbReference type="InterPro" id="IPR036188">
    <property type="entry name" value="FAD/NAD-bd_sf"/>
</dbReference>
<dbReference type="RefSeq" id="WP_268609785.1">
    <property type="nucleotide sequence ID" value="NZ_CP113797.1"/>
</dbReference>
<keyword evidence="3" id="KW-0285">Flavoprotein</keyword>
<evidence type="ECO:0000256" key="6">
    <source>
        <dbReference type="ARBA" id="ARBA00022827"/>
    </source>
</evidence>
<evidence type="ECO:0000256" key="10">
    <source>
        <dbReference type="ARBA" id="ARBA00054727"/>
    </source>
</evidence>
<dbReference type="EMBL" id="CP113797">
    <property type="protein sequence ID" value="WAL59963.1"/>
    <property type="molecule type" value="Genomic_DNA"/>
</dbReference>
<dbReference type="PANTHER" id="PTHR43755">
    <property type="match status" value="1"/>
</dbReference>
<proteinExistence type="inferred from homology"/>
<evidence type="ECO:0000256" key="2">
    <source>
        <dbReference type="ARBA" id="ARBA00004170"/>
    </source>
</evidence>
<evidence type="ECO:0000256" key="12">
    <source>
        <dbReference type="ARBA" id="ARBA00066453"/>
    </source>
</evidence>
<feature type="domain" description="FAD/NAD(P)-binding" evidence="15">
    <location>
        <begin position="3"/>
        <end position="295"/>
    </location>
</feature>
<keyword evidence="8" id="KW-0472">Membrane</keyword>
<evidence type="ECO:0000256" key="5">
    <source>
        <dbReference type="ARBA" id="ARBA00022741"/>
    </source>
</evidence>
<evidence type="ECO:0000256" key="13">
    <source>
        <dbReference type="ARBA" id="ARBA00071264"/>
    </source>
</evidence>
<evidence type="ECO:0000256" key="8">
    <source>
        <dbReference type="ARBA" id="ARBA00023136"/>
    </source>
</evidence>
<protein>
    <recommendedName>
        <fullName evidence="13">Sulfide-quinone reductase</fullName>
        <ecNumber evidence="12">1.8.5.4</ecNumber>
    </recommendedName>
    <alternativeName>
        <fullName evidence="14">Sulfide:quinone oxidoreductase</fullName>
    </alternativeName>
</protein>
<dbReference type="GO" id="GO:0016020">
    <property type="term" value="C:membrane"/>
    <property type="evidence" value="ECO:0007669"/>
    <property type="project" value="UniProtKB-SubCell"/>
</dbReference>
<keyword evidence="17" id="KW-1185">Reference proteome</keyword>
<evidence type="ECO:0000259" key="15">
    <source>
        <dbReference type="Pfam" id="PF07992"/>
    </source>
</evidence>
<dbReference type="InterPro" id="IPR023753">
    <property type="entry name" value="FAD/NAD-binding_dom"/>
</dbReference>
<dbReference type="Proteomes" id="UP001163152">
    <property type="component" value="Chromosome"/>
</dbReference>
<dbReference type="SUPFAM" id="SSF51905">
    <property type="entry name" value="FAD/NAD(P)-binding domain"/>
    <property type="match status" value="2"/>
</dbReference>
<organism evidence="16 17">
    <name type="scientific">Thermocoleostomius sinensis A174</name>
    <dbReference type="NCBI Taxonomy" id="2016057"/>
    <lineage>
        <taxon>Bacteria</taxon>
        <taxon>Bacillati</taxon>
        <taxon>Cyanobacteriota</taxon>
        <taxon>Cyanophyceae</taxon>
        <taxon>Oculatellales</taxon>
        <taxon>Oculatellaceae</taxon>
        <taxon>Thermocoleostomius</taxon>
    </lineage>
</organism>
<name>A0A9E8ZEM8_9CYAN</name>
<evidence type="ECO:0000256" key="4">
    <source>
        <dbReference type="ARBA" id="ARBA00022719"/>
    </source>
</evidence>
<keyword evidence="7" id="KW-0560">Oxidoreductase</keyword>
<keyword evidence="5" id="KW-0547">Nucleotide-binding</keyword>
<dbReference type="FunFam" id="3.50.50.100:FF:000017">
    <property type="entry name" value="Sulfide-quinone reductase"/>
    <property type="match status" value="1"/>
</dbReference>
<dbReference type="GO" id="GO:0070224">
    <property type="term" value="F:sulfide:quinone oxidoreductase activity"/>
    <property type="evidence" value="ECO:0007669"/>
    <property type="project" value="UniProtKB-EC"/>
</dbReference>
<evidence type="ECO:0000256" key="7">
    <source>
        <dbReference type="ARBA" id="ARBA00023002"/>
    </source>
</evidence>
<evidence type="ECO:0000256" key="3">
    <source>
        <dbReference type="ARBA" id="ARBA00022630"/>
    </source>
</evidence>